<proteinExistence type="predicted"/>
<feature type="domain" description="N-acetyltransferase" evidence="1">
    <location>
        <begin position="25"/>
        <end position="161"/>
    </location>
</feature>
<evidence type="ECO:0000313" key="4">
    <source>
        <dbReference type="WBParaSite" id="BPAG_0001137201-mRNA-1"/>
    </source>
</evidence>
<accession>A0A0N4TRT3</accession>
<dbReference type="InterPro" id="IPR016181">
    <property type="entry name" value="Acyl_CoA_acyltransferase"/>
</dbReference>
<keyword evidence="3" id="KW-1185">Reference proteome</keyword>
<organism evidence="4">
    <name type="scientific">Brugia pahangi</name>
    <name type="common">Filarial nematode worm</name>
    <dbReference type="NCBI Taxonomy" id="6280"/>
    <lineage>
        <taxon>Eukaryota</taxon>
        <taxon>Metazoa</taxon>
        <taxon>Ecdysozoa</taxon>
        <taxon>Nematoda</taxon>
        <taxon>Chromadorea</taxon>
        <taxon>Rhabditida</taxon>
        <taxon>Spirurina</taxon>
        <taxon>Spiruromorpha</taxon>
        <taxon>Filarioidea</taxon>
        <taxon>Onchocercidae</taxon>
        <taxon>Brugia</taxon>
    </lineage>
</organism>
<dbReference type="PROSITE" id="PS51186">
    <property type="entry name" value="GNAT"/>
    <property type="match status" value="1"/>
</dbReference>
<evidence type="ECO:0000313" key="2">
    <source>
        <dbReference type="EMBL" id="VDN92520.1"/>
    </source>
</evidence>
<dbReference type="InterPro" id="IPR000182">
    <property type="entry name" value="GNAT_dom"/>
</dbReference>
<evidence type="ECO:0000313" key="3">
    <source>
        <dbReference type="Proteomes" id="UP000278627"/>
    </source>
</evidence>
<reference evidence="4" key="1">
    <citation type="submission" date="2017-02" db="UniProtKB">
        <authorList>
            <consortium name="WormBaseParasite"/>
        </authorList>
    </citation>
    <scope>IDENTIFICATION</scope>
</reference>
<dbReference type="PANTHER" id="PTHR47237:SF1">
    <property type="entry name" value="SLL0310 PROTEIN"/>
    <property type="match status" value="1"/>
</dbReference>
<sequence length="790" mass="90309">MTKEENDELMMENDDKDEVIRSQMITYARGGKEDFVSLVNASNESNGWIRKYRDYDCYRRMLGPTKLHDIAARTKIGDYVGSCICLEFDNYAFVSLYYVRPEYRKKGVGTELFKRVVNDNLRRKNIGLNAVQQMSSIYSDKLGFNKRASWMIDIIKVKNINKQKLIVDDIQLTIKDGKEVSLQRIIDYDAKVAKCQREDFIRHWAVDRIDAVCKVLVNSNDEVVGYGCGRLLSIVGYPQFGPIYCDSDDGFKLLFHILHSCFNDEINEQNVISLRIPTTKTTTVQQILHNIADFELKEQLTPQFTQQIPDHDIDKIYCIAIISRMHHLVQSSLIRKKSMASSLPKIIRHRELHGEARQLNRMTCRVRLDQLECPYLVEISGVKRLLDITRECIFIGLSNDSRYAVGLLYSFPDSHHPSSMGHDEDEAELNVIVFELSATLLRPAFITTFTAWPSTAKVYATFPYSSSHISIVGFAKQNTEPRNTTMSRRDLEPFSVIAKVKFILFRFRITISLTTCLVMSYRWNGLKLSKAVLRSTDHGGILNGGTALISYLFTKNCPPLKAVRMSRMIAQVIDPKIMDGGETVIFEGCNSQDIRVEDATEHCGNIARKYHLKRVTVEDKNPSPAGLSEPLFVTETLMDIERLLYEIMPVVVSRMYGNYKYEGLIDYEIDLIDCEQYIANIVLTAVIEAKGPGEGGRNSAYIVVLYIVWNTFEGTRQISSFRGMRLVPWTIAHRPDQWYPFKTILKKELIPDERVISNIPFLNGESLGFLASASPGITVWKEFTCRSKIT</sequence>
<protein>
    <submittedName>
        <fullName evidence="4">N-acetyltransferase domain-containing protein</fullName>
    </submittedName>
</protein>
<dbReference type="CDD" id="cd04301">
    <property type="entry name" value="NAT_SF"/>
    <property type="match status" value="1"/>
</dbReference>
<name>A0A0N4TRT3_BRUPA</name>
<dbReference type="Gene3D" id="3.40.630.90">
    <property type="match status" value="1"/>
</dbReference>
<dbReference type="Gene3D" id="3.40.630.30">
    <property type="match status" value="1"/>
</dbReference>
<dbReference type="SUPFAM" id="SSF55729">
    <property type="entry name" value="Acyl-CoA N-acyltransferases (Nat)"/>
    <property type="match status" value="1"/>
</dbReference>
<dbReference type="EMBL" id="UZAD01013224">
    <property type="protein sequence ID" value="VDN92520.1"/>
    <property type="molecule type" value="Genomic_DNA"/>
</dbReference>
<dbReference type="Pfam" id="PF00583">
    <property type="entry name" value="Acetyltransf_1"/>
    <property type="match status" value="1"/>
</dbReference>
<dbReference type="InterPro" id="IPR052729">
    <property type="entry name" value="Acyl/Acetyltrans_Enzymes"/>
</dbReference>
<dbReference type="AlphaFoldDB" id="A0A0N4TRT3"/>
<dbReference type="Proteomes" id="UP000278627">
    <property type="component" value="Unassembled WGS sequence"/>
</dbReference>
<dbReference type="WBParaSite" id="BPAG_0001137201-mRNA-1">
    <property type="protein sequence ID" value="BPAG_0001137201-mRNA-1"/>
    <property type="gene ID" value="BPAG_0001137201"/>
</dbReference>
<reference evidence="2 3" key="2">
    <citation type="submission" date="2018-11" db="EMBL/GenBank/DDBJ databases">
        <authorList>
            <consortium name="Pathogen Informatics"/>
        </authorList>
    </citation>
    <scope>NUCLEOTIDE SEQUENCE [LARGE SCALE GENOMIC DNA]</scope>
</reference>
<dbReference type="GO" id="GO:0016747">
    <property type="term" value="F:acyltransferase activity, transferring groups other than amino-acyl groups"/>
    <property type="evidence" value="ECO:0007669"/>
    <property type="project" value="InterPro"/>
</dbReference>
<dbReference type="STRING" id="6280.A0A0N4TRT3"/>
<gene>
    <name evidence="2" type="ORF">BPAG_LOCUS11334</name>
</gene>
<dbReference type="PANTHER" id="PTHR47237">
    <property type="entry name" value="SLL0310 PROTEIN"/>
    <property type="match status" value="1"/>
</dbReference>
<evidence type="ECO:0000259" key="1">
    <source>
        <dbReference type="PROSITE" id="PS51186"/>
    </source>
</evidence>